<reference evidence="1 2" key="1">
    <citation type="submission" date="2017-12" db="EMBL/GenBank/DDBJ databases">
        <title>Comparative genomics of Botrytis spp.</title>
        <authorList>
            <person name="Valero-Jimenez C.A."/>
            <person name="Tapia P."/>
            <person name="Veloso J."/>
            <person name="Silva-Moreno E."/>
            <person name="Staats M."/>
            <person name="Valdes J.H."/>
            <person name="Van Kan J.A.L."/>
        </authorList>
    </citation>
    <scope>NUCLEOTIDE SEQUENCE [LARGE SCALE GENOMIC DNA]</scope>
    <source>
        <strain evidence="1 2">MUCL11595</strain>
    </source>
</reference>
<accession>A0A4Z1HU39</accession>
<gene>
    <name evidence="1" type="ORF">BCON_0137g00320</name>
</gene>
<dbReference type="AlphaFoldDB" id="A0A4Z1HU39"/>
<keyword evidence="2" id="KW-1185">Reference proteome</keyword>
<dbReference type="Proteomes" id="UP000297527">
    <property type="component" value="Unassembled WGS sequence"/>
</dbReference>
<protein>
    <submittedName>
        <fullName evidence="1">Uncharacterized protein</fullName>
    </submittedName>
</protein>
<sequence length="78" mass="8841">MLGIANRRAKVLKRGLHRICAVPVRHDVVDKMVSDKRDEPSIINMMEMEKSMCKDLELVDTIQLCGGNARYTAIVSLR</sequence>
<proteinExistence type="predicted"/>
<comment type="caution">
    <text evidence="1">The sequence shown here is derived from an EMBL/GenBank/DDBJ whole genome shotgun (WGS) entry which is preliminary data.</text>
</comment>
<dbReference type="EMBL" id="PQXN01000137">
    <property type="protein sequence ID" value="TGO52669.1"/>
    <property type="molecule type" value="Genomic_DNA"/>
</dbReference>
<name>A0A4Z1HU39_9HELO</name>
<organism evidence="1 2">
    <name type="scientific">Botryotinia convoluta</name>
    <dbReference type="NCBI Taxonomy" id="54673"/>
    <lineage>
        <taxon>Eukaryota</taxon>
        <taxon>Fungi</taxon>
        <taxon>Dikarya</taxon>
        <taxon>Ascomycota</taxon>
        <taxon>Pezizomycotina</taxon>
        <taxon>Leotiomycetes</taxon>
        <taxon>Helotiales</taxon>
        <taxon>Sclerotiniaceae</taxon>
        <taxon>Botryotinia</taxon>
    </lineage>
</organism>
<evidence type="ECO:0000313" key="2">
    <source>
        <dbReference type="Proteomes" id="UP000297527"/>
    </source>
</evidence>
<evidence type="ECO:0000313" key="1">
    <source>
        <dbReference type="EMBL" id="TGO52669.1"/>
    </source>
</evidence>